<accession>A0ABQ2A6Z5</accession>
<evidence type="ECO:0000313" key="13">
    <source>
        <dbReference type="EMBL" id="GGH85408.1"/>
    </source>
</evidence>
<dbReference type="SUPFAM" id="SSF53901">
    <property type="entry name" value="Thiolase-like"/>
    <property type="match status" value="1"/>
</dbReference>
<feature type="domain" description="Beta-ketoacyl-[acyl-carrier-protein] synthase III N-terminal" evidence="12">
    <location>
        <begin position="109"/>
        <end position="187"/>
    </location>
</feature>
<evidence type="ECO:0000256" key="3">
    <source>
        <dbReference type="ARBA" id="ARBA00022516"/>
    </source>
</evidence>
<dbReference type="PANTHER" id="PTHR34069:SF2">
    <property type="entry name" value="BETA-KETOACYL-[ACYL-CARRIER-PROTEIN] SYNTHASE III"/>
    <property type="match status" value="1"/>
</dbReference>
<dbReference type="Pfam" id="PF08545">
    <property type="entry name" value="ACP_syn_III"/>
    <property type="match status" value="1"/>
</dbReference>
<dbReference type="EMBL" id="BMGY01000015">
    <property type="protein sequence ID" value="GGH85408.1"/>
    <property type="molecule type" value="Genomic_DNA"/>
</dbReference>
<feature type="domain" description="Beta-ketoacyl-[acyl-carrier-protein] synthase III C-terminal" evidence="11">
    <location>
        <begin position="239"/>
        <end position="326"/>
    </location>
</feature>
<keyword evidence="4 10" id="KW-0808">Transferase</keyword>
<keyword evidence="2 10" id="KW-0963">Cytoplasm</keyword>
<dbReference type="Gene3D" id="3.40.47.10">
    <property type="match status" value="1"/>
</dbReference>
<dbReference type="CDD" id="cd00830">
    <property type="entry name" value="KAS_III"/>
    <property type="match status" value="1"/>
</dbReference>
<feature type="active site" evidence="10">
    <location>
        <position position="285"/>
    </location>
</feature>
<feature type="active site" evidence="10">
    <location>
        <position position="115"/>
    </location>
</feature>
<evidence type="ECO:0000256" key="7">
    <source>
        <dbReference type="ARBA" id="ARBA00023160"/>
    </source>
</evidence>
<evidence type="ECO:0000256" key="2">
    <source>
        <dbReference type="ARBA" id="ARBA00022490"/>
    </source>
</evidence>
<feature type="active site" evidence="10">
    <location>
        <position position="255"/>
    </location>
</feature>
<keyword evidence="3 10" id="KW-0444">Lipid biosynthesis</keyword>
<dbReference type="EC" id="2.3.1.180" evidence="10"/>
<evidence type="ECO:0000256" key="4">
    <source>
        <dbReference type="ARBA" id="ARBA00022679"/>
    </source>
</evidence>
<dbReference type="NCBIfam" id="NF006829">
    <property type="entry name" value="PRK09352.1"/>
    <property type="match status" value="1"/>
</dbReference>
<dbReference type="InterPro" id="IPR013747">
    <property type="entry name" value="ACP_syn_III_C"/>
</dbReference>
<keyword evidence="7 10" id="KW-0275">Fatty acid biosynthesis</keyword>
<dbReference type="InterPro" id="IPR004655">
    <property type="entry name" value="FabH"/>
</dbReference>
<protein>
    <recommendedName>
        <fullName evidence="10">Beta-ketoacyl-[acyl-carrier-protein] synthase III</fullName>
        <shortName evidence="10">Beta-ketoacyl-ACP synthase III</shortName>
        <shortName evidence="10">KAS III</shortName>
        <ecNumber evidence="10">2.3.1.180</ecNumber>
    </recommendedName>
    <alternativeName>
        <fullName evidence="10">3-oxoacyl-[acyl-carrier-protein] synthase 3</fullName>
    </alternativeName>
    <alternativeName>
        <fullName evidence="10">3-oxoacyl-[acyl-carrier-protein] synthase III</fullName>
    </alternativeName>
</protein>
<comment type="domain">
    <text evidence="10">The last Arg residue of the ACP-binding site is essential for the weak association between ACP/AcpP and FabH.</text>
</comment>
<comment type="pathway">
    <text evidence="10">Lipid metabolism; fatty acid biosynthesis.</text>
</comment>
<dbReference type="InterPro" id="IPR016039">
    <property type="entry name" value="Thiolase-like"/>
</dbReference>
<comment type="catalytic activity">
    <reaction evidence="10">
        <text>malonyl-[ACP] + acetyl-CoA + H(+) = 3-oxobutanoyl-[ACP] + CO2 + CoA</text>
        <dbReference type="Rhea" id="RHEA:12080"/>
        <dbReference type="Rhea" id="RHEA-COMP:9623"/>
        <dbReference type="Rhea" id="RHEA-COMP:9625"/>
        <dbReference type="ChEBI" id="CHEBI:15378"/>
        <dbReference type="ChEBI" id="CHEBI:16526"/>
        <dbReference type="ChEBI" id="CHEBI:57287"/>
        <dbReference type="ChEBI" id="CHEBI:57288"/>
        <dbReference type="ChEBI" id="CHEBI:78449"/>
        <dbReference type="ChEBI" id="CHEBI:78450"/>
        <dbReference type="EC" id="2.3.1.180"/>
    </reaction>
</comment>
<evidence type="ECO:0000256" key="10">
    <source>
        <dbReference type="HAMAP-Rule" id="MF_01815"/>
    </source>
</evidence>
<evidence type="ECO:0000256" key="1">
    <source>
        <dbReference type="ARBA" id="ARBA00008642"/>
    </source>
</evidence>
<dbReference type="NCBIfam" id="TIGR00747">
    <property type="entry name" value="fabH"/>
    <property type="match status" value="1"/>
</dbReference>
<evidence type="ECO:0000256" key="6">
    <source>
        <dbReference type="ARBA" id="ARBA00023098"/>
    </source>
</evidence>
<dbReference type="HAMAP" id="MF_01815">
    <property type="entry name" value="FabH"/>
    <property type="match status" value="1"/>
</dbReference>
<evidence type="ECO:0000313" key="14">
    <source>
        <dbReference type="Proteomes" id="UP000637774"/>
    </source>
</evidence>
<name>A0ABQ2A6Z5_9BACT</name>
<dbReference type="RefSeq" id="WP_188561886.1">
    <property type="nucleotide sequence ID" value="NZ_BMGY01000015.1"/>
</dbReference>
<proteinExistence type="inferred from homology"/>
<organism evidence="13 14">
    <name type="scientific">Hymenobacter frigidus</name>
    <dbReference type="NCBI Taxonomy" id="1524095"/>
    <lineage>
        <taxon>Bacteria</taxon>
        <taxon>Pseudomonadati</taxon>
        <taxon>Bacteroidota</taxon>
        <taxon>Cytophagia</taxon>
        <taxon>Cytophagales</taxon>
        <taxon>Hymenobacteraceae</taxon>
        <taxon>Hymenobacter</taxon>
    </lineage>
</organism>
<reference evidence="14" key="1">
    <citation type="journal article" date="2019" name="Int. J. Syst. Evol. Microbiol.">
        <title>The Global Catalogue of Microorganisms (GCM) 10K type strain sequencing project: providing services to taxonomists for standard genome sequencing and annotation.</title>
        <authorList>
            <consortium name="The Broad Institute Genomics Platform"/>
            <consortium name="The Broad Institute Genome Sequencing Center for Infectious Disease"/>
            <person name="Wu L."/>
            <person name="Ma J."/>
        </authorList>
    </citation>
    <scope>NUCLEOTIDE SEQUENCE [LARGE SCALE GENOMIC DNA]</scope>
    <source>
        <strain evidence="14">CGMCC 1.14966</strain>
    </source>
</reference>
<keyword evidence="8 10" id="KW-0511">Multifunctional enzyme</keyword>
<evidence type="ECO:0000256" key="8">
    <source>
        <dbReference type="ARBA" id="ARBA00023268"/>
    </source>
</evidence>
<comment type="subunit">
    <text evidence="10">Homodimer.</text>
</comment>
<evidence type="ECO:0000259" key="11">
    <source>
        <dbReference type="Pfam" id="PF08541"/>
    </source>
</evidence>
<feature type="region of interest" description="ACP-binding" evidence="10">
    <location>
        <begin position="256"/>
        <end position="260"/>
    </location>
</feature>
<keyword evidence="9 10" id="KW-0012">Acyltransferase</keyword>
<comment type="subcellular location">
    <subcellularLocation>
        <location evidence="10">Cytoplasm</location>
    </subcellularLocation>
</comment>
<comment type="similarity">
    <text evidence="1 10">Belongs to the thiolase-like superfamily. FabH family.</text>
</comment>
<gene>
    <name evidence="10 13" type="primary">fabH</name>
    <name evidence="13" type="ORF">GCM10011495_19580</name>
</gene>
<dbReference type="PANTHER" id="PTHR34069">
    <property type="entry name" value="3-OXOACYL-[ACYL-CARRIER-PROTEIN] SYNTHASE 3"/>
    <property type="match status" value="1"/>
</dbReference>
<keyword evidence="5 10" id="KW-0276">Fatty acid metabolism</keyword>
<keyword evidence="6 10" id="KW-0443">Lipid metabolism</keyword>
<dbReference type="InterPro" id="IPR013751">
    <property type="entry name" value="ACP_syn_III_N"/>
</dbReference>
<dbReference type="Pfam" id="PF08541">
    <property type="entry name" value="ACP_syn_III_C"/>
    <property type="match status" value="1"/>
</dbReference>
<evidence type="ECO:0000256" key="9">
    <source>
        <dbReference type="ARBA" id="ARBA00023315"/>
    </source>
</evidence>
<comment type="function">
    <text evidence="10">Catalyzes the condensation reaction of fatty acid synthesis by the addition to an acyl acceptor of two carbons from malonyl-ACP. Catalyzes the first condensation reaction which initiates fatty acid synthesis and may therefore play a role in governing the total rate of fatty acid production. Possesses both acetoacetyl-ACP synthase and acetyl transacylase activities. Its substrate specificity determines the biosynthesis of branched-chain and/or straight-chain of fatty acids.</text>
</comment>
<keyword evidence="14" id="KW-1185">Reference proteome</keyword>
<dbReference type="Proteomes" id="UP000637774">
    <property type="component" value="Unassembled WGS sequence"/>
</dbReference>
<evidence type="ECO:0000259" key="12">
    <source>
        <dbReference type="Pfam" id="PF08545"/>
    </source>
</evidence>
<evidence type="ECO:0000256" key="5">
    <source>
        <dbReference type="ARBA" id="ARBA00022832"/>
    </source>
</evidence>
<comment type="caution">
    <text evidence="13">The sequence shown here is derived from an EMBL/GenBank/DDBJ whole genome shotgun (WGS) entry which is preliminary data.</text>
</comment>
<sequence>MKITAAITGVGAYVPDYVLTNAELEKLVDTNDEWIMSRTGIRERRILKGENQGTSVMGIKAVQQLLDKTGTNPEDVELLICATTTPDVLFPATANIISNGVGITRAFSYDLNAACSSFLFALATAAQFIQAGTYKKVIVVGADKMSAIVDYTDRTNCILFGDGAAAILLEPSTDGFGLLDQVLRTDGSGETYLHQKAGGSRRPPSHATVDNKEHYIYQEGATVFKFAVKSMADVAAQVMERNHLSKDDVSWLVPHQANKRIIDATASRMGVGPEKVMLNIDRYGNTTNATIPLCLADYESQLHRGDNLVLAAFGGGFTWGSIYIKWAYDGAAVAAIQNEKLLISENQAGS</sequence>